<feature type="compositionally biased region" description="Basic and acidic residues" evidence="1">
    <location>
        <begin position="99"/>
        <end position="117"/>
    </location>
</feature>
<protein>
    <submittedName>
        <fullName evidence="4">Uncharacterized protein</fullName>
    </submittedName>
</protein>
<accession>A0AAE8SWR5</accession>
<keyword evidence="2" id="KW-1133">Transmembrane helix</keyword>
<evidence type="ECO:0000256" key="2">
    <source>
        <dbReference type="SAM" id="Phobius"/>
    </source>
</evidence>
<organism evidence="4 5">
    <name type="scientific">Cephalotrichum gorgonifer</name>
    <dbReference type="NCBI Taxonomy" id="2041049"/>
    <lineage>
        <taxon>Eukaryota</taxon>
        <taxon>Fungi</taxon>
        <taxon>Dikarya</taxon>
        <taxon>Ascomycota</taxon>
        <taxon>Pezizomycotina</taxon>
        <taxon>Sordariomycetes</taxon>
        <taxon>Hypocreomycetidae</taxon>
        <taxon>Microascales</taxon>
        <taxon>Microascaceae</taxon>
        <taxon>Cephalotrichum</taxon>
    </lineage>
</organism>
<feature type="region of interest" description="Disordered" evidence="1">
    <location>
        <begin position="258"/>
        <end position="318"/>
    </location>
</feature>
<dbReference type="Proteomes" id="UP001187682">
    <property type="component" value="Unassembled WGS sequence"/>
</dbReference>
<gene>
    <name evidence="4" type="ORF">DNG_06763</name>
</gene>
<dbReference type="EMBL" id="ONZQ02000009">
    <property type="protein sequence ID" value="SPO04080.1"/>
    <property type="molecule type" value="Genomic_DNA"/>
</dbReference>
<feature type="compositionally biased region" description="Gly residues" evidence="1">
    <location>
        <begin position="280"/>
        <end position="303"/>
    </location>
</feature>
<feature type="region of interest" description="Disordered" evidence="1">
    <location>
        <begin position="99"/>
        <end position="150"/>
    </location>
</feature>
<evidence type="ECO:0000256" key="1">
    <source>
        <dbReference type="SAM" id="MobiDB-lite"/>
    </source>
</evidence>
<comment type="caution">
    <text evidence="4">The sequence shown here is derived from an EMBL/GenBank/DDBJ whole genome shotgun (WGS) entry which is preliminary data.</text>
</comment>
<name>A0AAE8SWR5_9PEZI</name>
<keyword evidence="5" id="KW-1185">Reference proteome</keyword>
<sequence length="318" mass="33196">MHLSPSVLLGLAPLAAAAAATTPFSEWTALCIRSQTPTITDLARCGDPTEFAECLNKVPESFSSEDVASCLAVSGCSDDLAAVGAQTIVDLCESVQDLRKRDDDEDEKRAAEPRQKWETPQPTPRAVSPNPVVAPRQETTTSASAKPSDDACYSTSVISTKLCSMVDSHITCSDTTINKISCRKELLCRINAQGGTACMERVDSLDTGGIIVSIVFGSAIAIALGLLIFCCCRERRQHKKLAAKAEAAAIAKASSVGKRARNVSDRQPLMTQAPPSPGGSNSGAAGGYGGGAGGYGPDAGHGGYDAQQPNPFGDQTRY</sequence>
<feature type="chain" id="PRO_5042101383" evidence="3">
    <location>
        <begin position="20"/>
        <end position="318"/>
    </location>
</feature>
<evidence type="ECO:0000256" key="3">
    <source>
        <dbReference type="SAM" id="SignalP"/>
    </source>
</evidence>
<keyword evidence="2" id="KW-0472">Membrane</keyword>
<feature type="signal peptide" evidence="3">
    <location>
        <begin position="1"/>
        <end position="19"/>
    </location>
</feature>
<reference evidence="4" key="1">
    <citation type="submission" date="2018-03" db="EMBL/GenBank/DDBJ databases">
        <authorList>
            <person name="Guldener U."/>
        </authorList>
    </citation>
    <scope>NUCLEOTIDE SEQUENCE</scope>
</reference>
<evidence type="ECO:0000313" key="4">
    <source>
        <dbReference type="EMBL" id="SPO04080.1"/>
    </source>
</evidence>
<evidence type="ECO:0000313" key="5">
    <source>
        <dbReference type="Proteomes" id="UP001187682"/>
    </source>
</evidence>
<feature type="transmembrane region" description="Helical" evidence="2">
    <location>
        <begin position="208"/>
        <end position="231"/>
    </location>
</feature>
<keyword evidence="3" id="KW-0732">Signal</keyword>
<dbReference type="AlphaFoldDB" id="A0AAE8SWR5"/>
<proteinExistence type="predicted"/>
<keyword evidence="2" id="KW-0812">Transmembrane</keyword>